<dbReference type="InterPro" id="IPR000182">
    <property type="entry name" value="GNAT_dom"/>
</dbReference>
<dbReference type="GO" id="GO:0016747">
    <property type="term" value="F:acyltransferase activity, transferring groups other than amino-acyl groups"/>
    <property type="evidence" value="ECO:0007669"/>
    <property type="project" value="InterPro"/>
</dbReference>
<dbReference type="PROSITE" id="PS51186">
    <property type="entry name" value="GNAT"/>
    <property type="match status" value="1"/>
</dbReference>
<dbReference type="AlphaFoldDB" id="A0A4P6LY44"/>
<dbReference type="Pfam" id="PF00583">
    <property type="entry name" value="Acetyltransf_1"/>
    <property type="match status" value="1"/>
</dbReference>
<dbReference type="Gene3D" id="3.40.630.30">
    <property type="match status" value="1"/>
</dbReference>
<dbReference type="EMBL" id="CP035945">
    <property type="protein sequence ID" value="QBE96765.1"/>
    <property type="molecule type" value="Genomic_DNA"/>
</dbReference>
<sequence length="136" mass="15812">MEIQYITPADDIMVISRIYEESWKYTYKGLIPQDYLESIPEGRWGANLENSNWSTLVCVDNGRIVGTSSFCESRFSQFSGWAEIISIYLLPDYMGRGFGKALSDSVIVELKKMGYRNIFFWVLEENLGARKFYEKE</sequence>
<dbReference type="CDD" id="cd04301">
    <property type="entry name" value="NAT_SF"/>
    <property type="match status" value="1"/>
</dbReference>
<proteinExistence type="predicted"/>
<dbReference type="KEGG" id="bpro:PMF13cell1_02312"/>
<evidence type="ECO:0000259" key="1">
    <source>
        <dbReference type="PROSITE" id="PS51186"/>
    </source>
</evidence>
<dbReference type="InterPro" id="IPR016181">
    <property type="entry name" value="Acyl_CoA_acyltransferase"/>
</dbReference>
<dbReference type="Proteomes" id="UP000289794">
    <property type="component" value="Chromosome"/>
</dbReference>
<feature type="domain" description="N-acetyltransferase" evidence="1">
    <location>
        <begin position="1"/>
        <end position="136"/>
    </location>
</feature>
<organism evidence="2 3">
    <name type="scientific">Blautia producta</name>
    <dbReference type="NCBI Taxonomy" id="33035"/>
    <lineage>
        <taxon>Bacteria</taxon>
        <taxon>Bacillati</taxon>
        <taxon>Bacillota</taxon>
        <taxon>Clostridia</taxon>
        <taxon>Lachnospirales</taxon>
        <taxon>Lachnospiraceae</taxon>
        <taxon>Blautia</taxon>
    </lineage>
</organism>
<evidence type="ECO:0000313" key="2">
    <source>
        <dbReference type="EMBL" id="QBE96765.1"/>
    </source>
</evidence>
<protein>
    <recommendedName>
        <fullName evidence="1">N-acetyltransferase domain-containing protein</fullName>
    </recommendedName>
</protein>
<dbReference type="SUPFAM" id="SSF55729">
    <property type="entry name" value="Acyl-CoA N-acyltransferases (Nat)"/>
    <property type="match status" value="1"/>
</dbReference>
<gene>
    <name evidence="2" type="ORF">PMF13cell1_02312</name>
</gene>
<accession>A0A4P6LY44</accession>
<reference evidence="2 3" key="1">
    <citation type="submission" date="2019-01" db="EMBL/GenBank/DDBJ databases">
        <title>PMF-metabolizing Aryl O-demethylase.</title>
        <authorList>
            <person name="Kim M."/>
        </authorList>
    </citation>
    <scope>NUCLEOTIDE SEQUENCE [LARGE SCALE GENOMIC DNA]</scope>
    <source>
        <strain evidence="2 3">PMF1</strain>
    </source>
</reference>
<evidence type="ECO:0000313" key="3">
    <source>
        <dbReference type="Proteomes" id="UP000289794"/>
    </source>
</evidence>
<name>A0A4P6LY44_9FIRM</name>